<dbReference type="Proteomes" id="UP000076154">
    <property type="component" value="Unassembled WGS sequence"/>
</dbReference>
<sequence length="141" mass="15765">MEYSKSAQELRLSLPRNHIYRRPINRASNELGEWTNVEAKGYRTRVTEDTTSNILSNSKLFNVVAQASSSATKRSAHALTGTPKCNPLSPSSNLPIPSPHESRSYVAPYRLPAVLLCLLVLERHSQHHRQTTTPAPIRLLP</sequence>
<dbReference type="OrthoDB" id="5946976at2759"/>
<feature type="compositionally biased region" description="Low complexity" evidence="1">
    <location>
        <begin position="86"/>
        <end position="95"/>
    </location>
</feature>
<dbReference type="EMBL" id="LUEZ02000090">
    <property type="protein sequence ID" value="RDB18603.1"/>
    <property type="molecule type" value="Genomic_DNA"/>
</dbReference>
<proteinExistence type="predicted"/>
<evidence type="ECO:0000313" key="3">
    <source>
        <dbReference type="Proteomes" id="UP000076154"/>
    </source>
</evidence>
<evidence type="ECO:0000313" key="2">
    <source>
        <dbReference type="EMBL" id="RDB18603.1"/>
    </source>
</evidence>
<accession>A0A369JFX3</accession>
<reference evidence="2" key="1">
    <citation type="submission" date="2018-04" db="EMBL/GenBank/DDBJ databases">
        <title>Whole genome sequencing of Hypsizygus marmoreus.</title>
        <authorList>
            <person name="Choi I.-G."/>
            <person name="Min B."/>
            <person name="Kim J.-G."/>
            <person name="Kim S."/>
            <person name="Oh Y.-L."/>
            <person name="Kong W.-S."/>
            <person name="Park H."/>
            <person name="Jeong J."/>
            <person name="Song E.-S."/>
        </authorList>
    </citation>
    <scope>NUCLEOTIDE SEQUENCE [LARGE SCALE GENOMIC DNA]</scope>
    <source>
        <strain evidence="2">51987-8</strain>
    </source>
</reference>
<dbReference type="AlphaFoldDB" id="A0A369JFX3"/>
<protein>
    <submittedName>
        <fullName evidence="2">Uncharacterized protein</fullName>
    </submittedName>
</protein>
<keyword evidence="3" id="KW-1185">Reference proteome</keyword>
<organism evidence="2 3">
    <name type="scientific">Hypsizygus marmoreus</name>
    <name type="common">White beech mushroom</name>
    <name type="synonym">Agaricus marmoreus</name>
    <dbReference type="NCBI Taxonomy" id="39966"/>
    <lineage>
        <taxon>Eukaryota</taxon>
        <taxon>Fungi</taxon>
        <taxon>Dikarya</taxon>
        <taxon>Basidiomycota</taxon>
        <taxon>Agaricomycotina</taxon>
        <taxon>Agaricomycetes</taxon>
        <taxon>Agaricomycetidae</taxon>
        <taxon>Agaricales</taxon>
        <taxon>Tricholomatineae</taxon>
        <taxon>Lyophyllaceae</taxon>
        <taxon>Hypsizygus</taxon>
    </lineage>
</organism>
<evidence type="ECO:0000256" key="1">
    <source>
        <dbReference type="SAM" id="MobiDB-lite"/>
    </source>
</evidence>
<gene>
    <name evidence="2" type="ORF">Hypma_014761</name>
</gene>
<name>A0A369JFX3_HYPMA</name>
<comment type="caution">
    <text evidence="2">The sequence shown here is derived from an EMBL/GenBank/DDBJ whole genome shotgun (WGS) entry which is preliminary data.</text>
</comment>
<feature type="region of interest" description="Disordered" evidence="1">
    <location>
        <begin position="73"/>
        <end position="100"/>
    </location>
</feature>
<dbReference type="InParanoid" id="A0A369JFX3"/>